<dbReference type="GO" id="GO:0051082">
    <property type="term" value="F:unfolded protein binding"/>
    <property type="evidence" value="ECO:0007669"/>
    <property type="project" value="TreeGrafter"/>
</dbReference>
<evidence type="ECO:0000313" key="4">
    <source>
        <dbReference type="Proteomes" id="UP000019376"/>
    </source>
</evidence>
<organism evidence="3 4">
    <name type="scientific">Penicillium oxalicum (strain 114-2 / CGMCC 5302)</name>
    <name type="common">Penicillium decumbens</name>
    <dbReference type="NCBI Taxonomy" id="933388"/>
    <lineage>
        <taxon>Eukaryota</taxon>
        <taxon>Fungi</taxon>
        <taxon>Dikarya</taxon>
        <taxon>Ascomycota</taxon>
        <taxon>Pezizomycotina</taxon>
        <taxon>Eurotiomycetes</taxon>
        <taxon>Eurotiomycetidae</taxon>
        <taxon>Eurotiales</taxon>
        <taxon>Aspergillaceae</taxon>
        <taxon>Penicillium</taxon>
    </lineage>
</organism>
<dbReference type="PhylomeDB" id="S7ZD82"/>
<feature type="region of interest" description="Disordered" evidence="2">
    <location>
        <begin position="96"/>
        <end position="116"/>
    </location>
</feature>
<proteinExistence type="predicted"/>
<dbReference type="OrthoDB" id="408631at2759"/>
<gene>
    <name evidence="3" type="ORF">PDE_01579</name>
</gene>
<reference evidence="3 4" key="1">
    <citation type="journal article" date="2013" name="PLoS ONE">
        <title>Genomic and secretomic analyses reveal unique features of the lignocellulolytic enzyme system of Penicillium decumbens.</title>
        <authorList>
            <person name="Liu G."/>
            <person name="Zhang L."/>
            <person name="Wei X."/>
            <person name="Zou G."/>
            <person name="Qin Y."/>
            <person name="Ma L."/>
            <person name="Li J."/>
            <person name="Zheng H."/>
            <person name="Wang S."/>
            <person name="Wang C."/>
            <person name="Xun L."/>
            <person name="Zhao G.-P."/>
            <person name="Zhou Z."/>
            <person name="Qu Y."/>
        </authorList>
    </citation>
    <scope>NUCLEOTIDE SEQUENCE [LARGE SCALE GENOMIC DNA]</scope>
    <source>
        <strain evidence="4">114-2 / CGMCC 5302</strain>
    </source>
</reference>
<protein>
    <recommendedName>
        <fullName evidence="1">Vacuolar ATPase assembly protein VMA22</fullName>
    </recommendedName>
</protein>
<accession>S7ZD82</accession>
<dbReference type="STRING" id="933388.S7ZD82"/>
<name>S7ZD82_PENO1</name>
<dbReference type="InterPro" id="IPR040357">
    <property type="entry name" value="Vma22/CCDC115"/>
</dbReference>
<dbReference type="GO" id="GO:1990871">
    <property type="term" value="C:Vma12-Vma22 assembly complex"/>
    <property type="evidence" value="ECO:0007669"/>
    <property type="project" value="TreeGrafter"/>
</dbReference>
<dbReference type="Proteomes" id="UP000019376">
    <property type="component" value="Unassembled WGS sequence"/>
</dbReference>
<sequence>MSELPTPPPSRPGSEAPETATKTVEASAELLQSLDLLLESYLHLLDRQQALQSGLSKSLASGFLSLAHANYTCPPGRRYGADYYDERMKATRRISIHTKPAQGPSNDSPTDEEPVSELTARNLGYTFTVGEVKKQEVDQSPSEADATEKSSLEASEHEGTANEPPTHQTTGESEQPSSEDSPEDESTEKATKPRRKRFHSDNPLHWYGILVPASLRSAQKSFTEGIQTQVPDLAGTIIEMRGLEQKIRQVRAKIGIDTRGDVVEEP</sequence>
<dbReference type="GO" id="GO:0070072">
    <property type="term" value="P:vacuolar proton-transporting V-type ATPase complex assembly"/>
    <property type="evidence" value="ECO:0007669"/>
    <property type="project" value="InterPro"/>
</dbReference>
<feature type="compositionally biased region" description="Pro residues" evidence="2">
    <location>
        <begin position="1"/>
        <end position="11"/>
    </location>
</feature>
<dbReference type="HOGENOM" id="CLU_057721_0_0_1"/>
<feature type="region of interest" description="Disordered" evidence="2">
    <location>
        <begin position="1"/>
        <end position="24"/>
    </location>
</feature>
<dbReference type="eggNOG" id="ENOG502SBHH">
    <property type="taxonomic scope" value="Eukaryota"/>
</dbReference>
<dbReference type="PANTHER" id="PTHR31996">
    <property type="entry name" value="COILED-COIL DOMAIN-CONTAINING PROTEIN 115"/>
    <property type="match status" value="1"/>
</dbReference>
<dbReference type="EMBL" id="KB644409">
    <property type="protein sequence ID" value="EPS26641.1"/>
    <property type="molecule type" value="Genomic_DNA"/>
</dbReference>
<keyword evidence="4" id="KW-1185">Reference proteome</keyword>
<evidence type="ECO:0000256" key="2">
    <source>
        <dbReference type="SAM" id="MobiDB-lite"/>
    </source>
</evidence>
<feature type="region of interest" description="Disordered" evidence="2">
    <location>
        <begin position="133"/>
        <end position="200"/>
    </location>
</feature>
<evidence type="ECO:0000313" key="3">
    <source>
        <dbReference type="EMBL" id="EPS26641.1"/>
    </source>
</evidence>
<dbReference type="PANTHER" id="PTHR31996:SF2">
    <property type="entry name" value="COILED-COIL DOMAIN-CONTAINING PROTEIN 115"/>
    <property type="match status" value="1"/>
</dbReference>
<feature type="compositionally biased region" description="Basic and acidic residues" evidence="2">
    <location>
        <begin position="146"/>
        <end position="160"/>
    </location>
</feature>
<dbReference type="AlphaFoldDB" id="S7ZD82"/>
<dbReference type="Pfam" id="PF21730">
    <property type="entry name" value="Vma22_CCDC115"/>
    <property type="match status" value="1"/>
</dbReference>
<evidence type="ECO:0000256" key="1">
    <source>
        <dbReference type="ARBA" id="ARBA00093634"/>
    </source>
</evidence>